<dbReference type="PANTHER" id="PTHR43472">
    <property type="entry name" value="PHOSPHORIBOSYLAMINE--GLYCINE LIGASE"/>
    <property type="match status" value="1"/>
</dbReference>
<evidence type="ECO:0000256" key="13">
    <source>
        <dbReference type="PROSITE-ProRule" id="PRU00409"/>
    </source>
</evidence>
<dbReference type="HAMAP" id="MF_00138">
    <property type="entry name" value="GARS"/>
    <property type="match status" value="1"/>
</dbReference>
<dbReference type="Pfam" id="PF02843">
    <property type="entry name" value="GARS_C"/>
    <property type="match status" value="1"/>
</dbReference>
<dbReference type="NCBIfam" id="TIGR00877">
    <property type="entry name" value="purD"/>
    <property type="match status" value="1"/>
</dbReference>
<evidence type="ECO:0000256" key="12">
    <source>
        <dbReference type="HAMAP-Rule" id="MF_00138"/>
    </source>
</evidence>
<evidence type="ECO:0000256" key="6">
    <source>
        <dbReference type="ARBA" id="ARBA00022741"/>
    </source>
</evidence>
<keyword evidence="8 13" id="KW-0067">ATP-binding</keyword>
<dbReference type="Gene3D" id="3.30.1490.20">
    <property type="entry name" value="ATP-grasp fold, A domain"/>
    <property type="match status" value="1"/>
</dbReference>
<evidence type="ECO:0000313" key="16">
    <source>
        <dbReference type="Proteomes" id="UP001302329"/>
    </source>
</evidence>
<keyword evidence="16" id="KW-1185">Reference proteome</keyword>
<dbReference type="SMART" id="SM01210">
    <property type="entry name" value="GARS_C"/>
    <property type="match status" value="1"/>
</dbReference>
<dbReference type="PROSITE" id="PS00184">
    <property type="entry name" value="GARS"/>
    <property type="match status" value="1"/>
</dbReference>
<dbReference type="InterPro" id="IPR011761">
    <property type="entry name" value="ATP-grasp"/>
</dbReference>
<dbReference type="SUPFAM" id="SSF51246">
    <property type="entry name" value="Rudiment single hybrid motif"/>
    <property type="match status" value="1"/>
</dbReference>
<dbReference type="Pfam" id="PF01071">
    <property type="entry name" value="GARS_A"/>
    <property type="match status" value="1"/>
</dbReference>
<dbReference type="InterPro" id="IPR020559">
    <property type="entry name" value="PRibGlycinamide_synth_CS"/>
</dbReference>
<evidence type="ECO:0000256" key="8">
    <source>
        <dbReference type="ARBA" id="ARBA00022840"/>
    </source>
</evidence>
<evidence type="ECO:0000256" key="4">
    <source>
        <dbReference type="ARBA" id="ARBA00013255"/>
    </source>
</evidence>
<comment type="catalytic activity">
    <reaction evidence="12">
        <text>5-phospho-beta-D-ribosylamine + glycine + ATP = N(1)-(5-phospho-beta-D-ribosyl)glycinamide + ADP + phosphate + H(+)</text>
        <dbReference type="Rhea" id="RHEA:17453"/>
        <dbReference type="ChEBI" id="CHEBI:15378"/>
        <dbReference type="ChEBI" id="CHEBI:30616"/>
        <dbReference type="ChEBI" id="CHEBI:43474"/>
        <dbReference type="ChEBI" id="CHEBI:57305"/>
        <dbReference type="ChEBI" id="CHEBI:58681"/>
        <dbReference type="ChEBI" id="CHEBI:143788"/>
        <dbReference type="ChEBI" id="CHEBI:456216"/>
        <dbReference type="EC" id="6.3.4.13"/>
    </reaction>
</comment>
<dbReference type="InterPro" id="IPR020560">
    <property type="entry name" value="PRibGlycinamide_synth_C-dom"/>
</dbReference>
<keyword evidence="7 12" id="KW-0658">Purine biosynthesis</keyword>
<dbReference type="PROSITE" id="PS50975">
    <property type="entry name" value="ATP_GRASP"/>
    <property type="match status" value="1"/>
</dbReference>
<dbReference type="InterPro" id="IPR011054">
    <property type="entry name" value="Rudment_hybrid_motif"/>
</dbReference>
<dbReference type="Proteomes" id="UP001302329">
    <property type="component" value="Unassembled WGS sequence"/>
</dbReference>
<comment type="similarity">
    <text evidence="9 12">Belongs to the GARS family.</text>
</comment>
<evidence type="ECO:0000313" key="15">
    <source>
        <dbReference type="EMBL" id="MEA5443076.1"/>
    </source>
</evidence>
<dbReference type="EC" id="6.3.4.13" evidence="4 12"/>
<dbReference type="Gene3D" id="3.90.600.10">
    <property type="entry name" value="Phosphoribosylglycinamide synthetase, C-terminal domain"/>
    <property type="match status" value="1"/>
</dbReference>
<dbReference type="InterPro" id="IPR000115">
    <property type="entry name" value="PRibGlycinamide_synth"/>
</dbReference>
<comment type="caution">
    <text evidence="15">The sequence shown here is derived from an EMBL/GenBank/DDBJ whole genome shotgun (WGS) entry which is preliminary data.</text>
</comment>
<dbReference type="Gene3D" id="3.30.470.20">
    <property type="entry name" value="ATP-grasp fold, B domain"/>
    <property type="match status" value="1"/>
</dbReference>
<dbReference type="RefSeq" id="WP_323357094.1">
    <property type="nucleotide sequence ID" value="NZ_JAYGHY010000036.1"/>
</dbReference>
<proteinExistence type="inferred from homology"/>
<evidence type="ECO:0000256" key="3">
    <source>
        <dbReference type="ARBA" id="ARBA00005174"/>
    </source>
</evidence>
<comment type="pathway">
    <text evidence="3 12">Purine metabolism; IMP biosynthesis via de novo pathway; N(1)-(5-phospho-D-ribosyl)glycinamide from 5-phospho-alpha-D-ribose 1-diphosphate: step 2/2.</text>
</comment>
<organism evidence="15 16">
    <name type="scientific">Cyanobium gracile UHCC 0281</name>
    <dbReference type="NCBI Taxonomy" id="3110309"/>
    <lineage>
        <taxon>Bacteria</taxon>
        <taxon>Bacillati</taxon>
        <taxon>Cyanobacteriota</taxon>
        <taxon>Cyanophyceae</taxon>
        <taxon>Synechococcales</taxon>
        <taxon>Prochlorococcaceae</taxon>
        <taxon>Cyanobium</taxon>
    </lineage>
</organism>
<dbReference type="SUPFAM" id="SSF52440">
    <property type="entry name" value="PreATP-grasp domain"/>
    <property type="match status" value="1"/>
</dbReference>
<evidence type="ECO:0000256" key="9">
    <source>
        <dbReference type="ARBA" id="ARBA00038345"/>
    </source>
</evidence>
<evidence type="ECO:0000256" key="10">
    <source>
        <dbReference type="ARBA" id="ARBA00042242"/>
    </source>
</evidence>
<dbReference type="InterPro" id="IPR020562">
    <property type="entry name" value="PRibGlycinamide_synth_N"/>
</dbReference>
<keyword evidence="5 12" id="KW-0436">Ligase</keyword>
<accession>A0ABU5SX22</accession>
<dbReference type="InterPro" id="IPR013815">
    <property type="entry name" value="ATP_grasp_subdomain_1"/>
</dbReference>
<dbReference type="EMBL" id="JAYGHY010000036">
    <property type="protein sequence ID" value="MEA5443076.1"/>
    <property type="molecule type" value="Genomic_DNA"/>
</dbReference>
<evidence type="ECO:0000256" key="7">
    <source>
        <dbReference type="ARBA" id="ARBA00022755"/>
    </source>
</evidence>
<evidence type="ECO:0000256" key="1">
    <source>
        <dbReference type="ARBA" id="ARBA00001936"/>
    </source>
</evidence>
<dbReference type="PANTHER" id="PTHR43472:SF1">
    <property type="entry name" value="PHOSPHORIBOSYLAMINE--GLYCINE LIGASE, CHLOROPLASTIC"/>
    <property type="match status" value="1"/>
</dbReference>
<dbReference type="SUPFAM" id="SSF56059">
    <property type="entry name" value="Glutathione synthetase ATP-binding domain-like"/>
    <property type="match status" value="1"/>
</dbReference>
<dbReference type="Gene3D" id="3.40.50.20">
    <property type="match status" value="1"/>
</dbReference>
<evidence type="ECO:0000256" key="5">
    <source>
        <dbReference type="ARBA" id="ARBA00022598"/>
    </source>
</evidence>
<dbReference type="InterPro" id="IPR016185">
    <property type="entry name" value="PreATP-grasp_dom_sf"/>
</dbReference>
<dbReference type="InterPro" id="IPR037123">
    <property type="entry name" value="PRibGlycinamide_synth_C_sf"/>
</dbReference>
<evidence type="ECO:0000259" key="14">
    <source>
        <dbReference type="PROSITE" id="PS50975"/>
    </source>
</evidence>
<reference evidence="15 16" key="1">
    <citation type="submission" date="2023-12" db="EMBL/GenBank/DDBJ databases">
        <title>Baltic Sea Cyanobacteria.</title>
        <authorList>
            <person name="Delbaje E."/>
            <person name="Fewer D.P."/>
            <person name="Shishido T.K."/>
        </authorList>
    </citation>
    <scope>NUCLEOTIDE SEQUENCE [LARGE SCALE GENOMIC DNA]</scope>
    <source>
        <strain evidence="15 16">UHCC 0281</strain>
    </source>
</reference>
<comment type="cofactor">
    <cofactor evidence="1">
        <name>Mn(2+)</name>
        <dbReference type="ChEBI" id="CHEBI:29035"/>
    </cofactor>
</comment>
<protein>
    <recommendedName>
        <fullName evidence="4 12">Phosphoribosylamine--glycine ligase</fullName>
        <ecNumber evidence="4 12">6.3.4.13</ecNumber>
    </recommendedName>
    <alternativeName>
        <fullName evidence="12">GARS</fullName>
    </alternativeName>
    <alternativeName>
        <fullName evidence="10 12">Glycinamide ribonucleotide synthetase</fullName>
    </alternativeName>
    <alternativeName>
        <fullName evidence="11 12">Phosphoribosylglycinamide synthetase</fullName>
    </alternativeName>
</protein>
<evidence type="ECO:0000256" key="11">
    <source>
        <dbReference type="ARBA" id="ARBA00042864"/>
    </source>
</evidence>
<dbReference type="InterPro" id="IPR020561">
    <property type="entry name" value="PRibGlycinamid_synth_ATP-grasp"/>
</dbReference>
<dbReference type="Pfam" id="PF02844">
    <property type="entry name" value="GARS_N"/>
    <property type="match status" value="1"/>
</dbReference>
<feature type="domain" description="ATP-grasp" evidence="14">
    <location>
        <begin position="125"/>
        <end position="337"/>
    </location>
</feature>
<evidence type="ECO:0000256" key="2">
    <source>
        <dbReference type="ARBA" id="ARBA00001946"/>
    </source>
</evidence>
<gene>
    <name evidence="12 15" type="primary">purD</name>
    <name evidence="15" type="ORF">VB739_10990</name>
</gene>
<keyword evidence="6 13" id="KW-0547">Nucleotide-binding</keyword>
<sequence>MASPAPPAAADAGPVPARILVVGGGGRENALGWALARCPGVEQVLVAPGNGGTAALAGCVQLAIAESDQEALAAVCRERAIDLVVVGPEAPLAAGLADRLRAGGLAVFGPGADGALLEASKRWAKDLMREAGVPTAGYWAATSRQEALEALERHGRPLVVKADGLAAGKGVTVADSLEQCREAIEEVFAGRFQTTAPGEPAAAPSLVLEERLHGPEVSVFALTDGRSMVLLPPAQDHKRIGEGDTGPNTGGMGAYAPALLLDGAGLEQVRQLVLEPVLAALRARGIDYRGVIFAGLMLTEDGLRVIEFNCRFGDPECETLMPLLGPELARVLLACASGRLEEAPPLTIEPRCSACVIAAAEGYPGEVRRGDPIHGELTDDPDLQLFHAGSRRGEDGHVVTAGGRVLAVVAQAEDFDAAFERVYAGLGQVGFEGMVFRRDIGHQVRTRPPVRP</sequence>
<dbReference type="GO" id="GO:0004637">
    <property type="term" value="F:phosphoribosylamine-glycine ligase activity"/>
    <property type="evidence" value="ECO:0007669"/>
    <property type="project" value="UniProtKB-EC"/>
</dbReference>
<name>A0ABU5SX22_9CYAN</name>
<comment type="cofactor">
    <cofactor evidence="2">
        <name>Mg(2+)</name>
        <dbReference type="ChEBI" id="CHEBI:18420"/>
    </cofactor>
</comment>
<dbReference type="SMART" id="SM01209">
    <property type="entry name" value="GARS_A"/>
    <property type="match status" value="1"/>
</dbReference>